<organism evidence="1 2">
    <name type="scientific">Pseudidiomarina maritima</name>
    <dbReference type="NCBI Taxonomy" id="519453"/>
    <lineage>
        <taxon>Bacteria</taxon>
        <taxon>Pseudomonadati</taxon>
        <taxon>Pseudomonadota</taxon>
        <taxon>Gammaproteobacteria</taxon>
        <taxon>Alteromonadales</taxon>
        <taxon>Idiomarinaceae</taxon>
        <taxon>Pseudidiomarina</taxon>
    </lineage>
</organism>
<proteinExistence type="predicted"/>
<name>A0A317PXP2_9GAMM</name>
<comment type="caution">
    <text evidence="1">The sequence shown here is derived from an EMBL/GenBank/DDBJ whole genome shotgun (WGS) entry which is preliminary data.</text>
</comment>
<dbReference type="EMBL" id="QGTT01000023">
    <property type="protein sequence ID" value="PWW07934.1"/>
    <property type="molecule type" value="Genomic_DNA"/>
</dbReference>
<evidence type="ECO:0000313" key="2">
    <source>
        <dbReference type="Proteomes" id="UP000246964"/>
    </source>
</evidence>
<sequence>MKTTKTHGNKRERFVPNIENFKTSLRYEGLKMKELP</sequence>
<dbReference type="AlphaFoldDB" id="A0A317PXP2"/>
<dbReference type="Proteomes" id="UP000246964">
    <property type="component" value="Unassembled WGS sequence"/>
</dbReference>
<evidence type="ECO:0000313" key="1">
    <source>
        <dbReference type="EMBL" id="PWW07934.1"/>
    </source>
</evidence>
<reference evidence="1 2" key="1">
    <citation type="submission" date="2018-05" db="EMBL/GenBank/DDBJ databases">
        <title>Freshwater and sediment microbial communities from various areas in North America, analyzing microbe dynamics in response to fracking.</title>
        <authorList>
            <person name="Lamendella R."/>
        </authorList>
    </citation>
    <scope>NUCLEOTIDE SEQUENCE [LARGE SCALE GENOMIC DNA]</scope>
    <source>
        <strain evidence="1 2">125B1</strain>
    </source>
</reference>
<protein>
    <submittedName>
        <fullName evidence="1">Uncharacterized protein</fullName>
    </submittedName>
</protein>
<keyword evidence="2" id="KW-1185">Reference proteome</keyword>
<accession>A0A317PXP2</accession>
<gene>
    <name evidence="1" type="ORF">DET45_1235</name>
</gene>